<sequence>MANGVKITDLYALKSLGEPFVKDGKTYFTSTRLDDKTDSYLSDIYCIDSDNDISRLTNEGQNKTPLVISGQLFYRKKLADGRFQIMKQDLAKQGREGKSRSHRLIPSSKSSSPTKRRAGGHLL</sequence>
<protein>
    <submittedName>
        <fullName evidence="2">Uncharacterized protein</fullName>
    </submittedName>
</protein>
<keyword evidence="3" id="KW-1185">Reference proteome</keyword>
<dbReference type="EMBL" id="JAAMFK010000001">
    <property type="protein sequence ID" value="MBS9338174.1"/>
    <property type="molecule type" value="Genomic_DNA"/>
</dbReference>
<proteinExistence type="predicted"/>
<feature type="compositionally biased region" description="Basic residues" evidence="1">
    <location>
        <begin position="114"/>
        <end position="123"/>
    </location>
</feature>
<dbReference type="RefSeq" id="WP_213808457.1">
    <property type="nucleotide sequence ID" value="NZ_JAAMFK010000001.1"/>
</dbReference>
<gene>
    <name evidence="2" type="ORF">G6R29_00800</name>
</gene>
<evidence type="ECO:0000256" key="1">
    <source>
        <dbReference type="SAM" id="MobiDB-lite"/>
    </source>
</evidence>
<evidence type="ECO:0000313" key="2">
    <source>
        <dbReference type="EMBL" id="MBS9338174.1"/>
    </source>
</evidence>
<comment type="caution">
    <text evidence="2">The sequence shown here is derived from an EMBL/GenBank/DDBJ whole genome shotgun (WGS) entry which is preliminary data.</text>
</comment>
<name>A0ABS5R0Y0_9LACO</name>
<accession>A0ABS5R0Y0</accession>
<organism evidence="2 3">
    <name type="scientific">Fructobacillus broussonetiae</name>
    <dbReference type="NCBI Taxonomy" id="2713173"/>
    <lineage>
        <taxon>Bacteria</taxon>
        <taxon>Bacillati</taxon>
        <taxon>Bacillota</taxon>
        <taxon>Bacilli</taxon>
        <taxon>Lactobacillales</taxon>
        <taxon>Lactobacillaceae</taxon>
        <taxon>Fructobacillus</taxon>
    </lineage>
</organism>
<reference evidence="2 3" key="1">
    <citation type="submission" date="2020-02" db="EMBL/GenBank/DDBJ databases">
        <title>Fructobacillus sp. isolated from paper mulberry of Taiwan.</title>
        <authorList>
            <person name="Lin S.-T."/>
        </authorList>
    </citation>
    <scope>NUCLEOTIDE SEQUENCE [LARGE SCALE GENOMIC DNA]</scope>
    <source>
        <strain evidence="2 3">M2-14</strain>
    </source>
</reference>
<feature type="region of interest" description="Disordered" evidence="1">
    <location>
        <begin position="89"/>
        <end position="123"/>
    </location>
</feature>
<feature type="compositionally biased region" description="Basic and acidic residues" evidence="1">
    <location>
        <begin position="89"/>
        <end position="99"/>
    </location>
</feature>
<evidence type="ECO:0000313" key="3">
    <source>
        <dbReference type="Proteomes" id="UP001519504"/>
    </source>
</evidence>
<feature type="compositionally biased region" description="Low complexity" evidence="1">
    <location>
        <begin position="104"/>
        <end position="113"/>
    </location>
</feature>
<dbReference type="Proteomes" id="UP001519504">
    <property type="component" value="Unassembled WGS sequence"/>
</dbReference>